<protein>
    <submittedName>
        <fullName evidence="2">Uncharacterized protein</fullName>
    </submittedName>
</protein>
<feature type="compositionally biased region" description="Basic and acidic residues" evidence="1">
    <location>
        <begin position="1"/>
        <end position="10"/>
    </location>
</feature>
<feature type="region of interest" description="Disordered" evidence="1">
    <location>
        <begin position="1"/>
        <end position="73"/>
    </location>
</feature>
<organism evidence="2 3">
    <name type="scientific">Culter alburnus</name>
    <name type="common">Topmouth culter</name>
    <dbReference type="NCBI Taxonomy" id="194366"/>
    <lineage>
        <taxon>Eukaryota</taxon>
        <taxon>Metazoa</taxon>
        <taxon>Chordata</taxon>
        <taxon>Craniata</taxon>
        <taxon>Vertebrata</taxon>
        <taxon>Euteleostomi</taxon>
        <taxon>Actinopterygii</taxon>
        <taxon>Neopterygii</taxon>
        <taxon>Teleostei</taxon>
        <taxon>Ostariophysi</taxon>
        <taxon>Cypriniformes</taxon>
        <taxon>Xenocyprididae</taxon>
        <taxon>Xenocypridinae</taxon>
        <taxon>Culter</taxon>
    </lineage>
</organism>
<evidence type="ECO:0000313" key="2">
    <source>
        <dbReference type="EMBL" id="KAK9975374.1"/>
    </source>
</evidence>
<accession>A0AAW2ARL1</accession>
<feature type="compositionally biased region" description="Low complexity" evidence="1">
    <location>
        <begin position="53"/>
        <end position="67"/>
    </location>
</feature>
<sequence>MHDLCTRPEQSEPPQHGSPTPEMSSGEPESPAGPGHPDREKPEERALGSDALSGMNLGTSTTNGNGSVTVPPTVLGKRHHSLYEGLNGCEAGGFGK</sequence>
<feature type="compositionally biased region" description="Basic and acidic residues" evidence="1">
    <location>
        <begin position="36"/>
        <end position="47"/>
    </location>
</feature>
<comment type="caution">
    <text evidence="2">The sequence shown here is derived from an EMBL/GenBank/DDBJ whole genome shotgun (WGS) entry which is preliminary data.</text>
</comment>
<dbReference type="Proteomes" id="UP001479290">
    <property type="component" value="Unassembled WGS sequence"/>
</dbReference>
<name>A0AAW2ARL1_CULAL</name>
<dbReference type="AlphaFoldDB" id="A0AAW2ARL1"/>
<dbReference type="EMBL" id="JAWDJR010000005">
    <property type="protein sequence ID" value="KAK9975374.1"/>
    <property type="molecule type" value="Genomic_DNA"/>
</dbReference>
<keyword evidence="3" id="KW-1185">Reference proteome</keyword>
<evidence type="ECO:0000313" key="3">
    <source>
        <dbReference type="Proteomes" id="UP001479290"/>
    </source>
</evidence>
<evidence type="ECO:0000256" key="1">
    <source>
        <dbReference type="SAM" id="MobiDB-lite"/>
    </source>
</evidence>
<feature type="non-terminal residue" evidence="2">
    <location>
        <position position="96"/>
    </location>
</feature>
<proteinExistence type="predicted"/>
<gene>
    <name evidence="2" type="ORF">ABG768_023423</name>
</gene>
<reference evidence="2 3" key="1">
    <citation type="submission" date="2024-05" db="EMBL/GenBank/DDBJ databases">
        <title>A high-quality chromosomal-level genome assembly of Topmouth culter (Culter alburnus).</title>
        <authorList>
            <person name="Zhao H."/>
        </authorList>
    </citation>
    <scope>NUCLEOTIDE SEQUENCE [LARGE SCALE GENOMIC DNA]</scope>
    <source>
        <strain evidence="2">CATC2023</strain>
        <tissue evidence="2">Muscle</tissue>
    </source>
</reference>